<keyword evidence="2" id="KW-1185">Reference proteome</keyword>
<dbReference type="Proteomes" id="UP001596549">
    <property type="component" value="Unassembled WGS sequence"/>
</dbReference>
<comment type="caution">
    <text evidence="1">The sequence shown here is derived from an EMBL/GenBank/DDBJ whole genome shotgun (WGS) entry which is preliminary data.</text>
</comment>
<organism evidence="1 2">
    <name type="scientific">Fictibacillus iocasae</name>
    <dbReference type="NCBI Taxonomy" id="2715437"/>
    <lineage>
        <taxon>Bacteria</taxon>
        <taxon>Bacillati</taxon>
        <taxon>Bacillota</taxon>
        <taxon>Bacilli</taxon>
        <taxon>Bacillales</taxon>
        <taxon>Fictibacillaceae</taxon>
        <taxon>Fictibacillus</taxon>
    </lineage>
</organism>
<evidence type="ECO:0000313" key="2">
    <source>
        <dbReference type="Proteomes" id="UP001596549"/>
    </source>
</evidence>
<accession>A0ABW2NNE4</accession>
<dbReference type="RefSeq" id="WP_379749122.1">
    <property type="nucleotide sequence ID" value="NZ_JBHTCP010000015.1"/>
</dbReference>
<sequence length="122" mass="14720">MGMDIPDEIDLISVFESIPKRKDETDLFYYDQSTFLFKTVNEVYEIILSPFYHEFSISVKEKKTDEVLSRLELFSVNKIEVVKDKKDNSQIRLFHGESDRYENIIEITLKPRFKLIFREHYR</sequence>
<name>A0ABW2NNE4_9BACL</name>
<evidence type="ECO:0000313" key="1">
    <source>
        <dbReference type="EMBL" id="MFC7371989.1"/>
    </source>
</evidence>
<gene>
    <name evidence="1" type="ORF">ACFQPF_09880</name>
</gene>
<reference evidence="2" key="1">
    <citation type="journal article" date="2019" name="Int. J. Syst. Evol. Microbiol.">
        <title>The Global Catalogue of Microorganisms (GCM) 10K type strain sequencing project: providing services to taxonomists for standard genome sequencing and annotation.</title>
        <authorList>
            <consortium name="The Broad Institute Genomics Platform"/>
            <consortium name="The Broad Institute Genome Sequencing Center for Infectious Disease"/>
            <person name="Wu L."/>
            <person name="Ma J."/>
        </authorList>
    </citation>
    <scope>NUCLEOTIDE SEQUENCE [LARGE SCALE GENOMIC DNA]</scope>
    <source>
        <strain evidence="2">NBRC 106396</strain>
    </source>
</reference>
<dbReference type="EMBL" id="JBHTCP010000015">
    <property type="protein sequence ID" value="MFC7371989.1"/>
    <property type="molecule type" value="Genomic_DNA"/>
</dbReference>
<proteinExistence type="predicted"/>
<protein>
    <submittedName>
        <fullName evidence="1">Uncharacterized protein</fullName>
    </submittedName>
</protein>